<dbReference type="Gene3D" id="1.10.10.60">
    <property type="entry name" value="Homeodomain-like"/>
    <property type="match status" value="1"/>
</dbReference>
<accession>A0ABQ0FHB9</accession>
<dbReference type="EMBL" id="BAAFST010000014">
    <property type="protein sequence ID" value="GAB1298641.1"/>
    <property type="molecule type" value="Genomic_DNA"/>
</dbReference>
<dbReference type="Proteomes" id="UP001623349">
    <property type="component" value="Unassembled WGS sequence"/>
</dbReference>
<sequence length="314" mass="36092">MHSKKNEDNRSKARTGYGRGKSNRRHKFTNEELKRLKQEFKESPYPHFTTKDELAQQFQCDVSKIYNWFQNKRARSSQELKEKLSAIRRRRKCQDYMLTGPQNTQAEEASGEQYGSRDSVVQSVGMRSIGTEEYQGATGSGSSSNFSPMIFTLPPVFEQYYMGGGQPETQESQYSTFPFADYVPCVQGQRQMHCNDSPVFPGQQQNNWEYQQPLQHPQSYQERDSLAYWLVEHQSLGDLGQQVSSFFPPEHQDQFYPRDRDTAGSQMLLCERQSGSHQMPLWLYGQQGPADSCTPQESSPVETYPAYNSQSSGI</sequence>
<reference evidence="7 8" key="1">
    <citation type="submission" date="2024-08" db="EMBL/GenBank/DDBJ databases">
        <title>The draft genome of Apodemus speciosus.</title>
        <authorList>
            <person name="Nabeshima K."/>
            <person name="Suzuki S."/>
            <person name="Onuma M."/>
        </authorList>
    </citation>
    <scope>NUCLEOTIDE SEQUENCE [LARGE SCALE GENOMIC DNA]</scope>
    <source>
        <strain evidence="7">IB14-021</strain>
    </source>
</reference>
<evidence type="ECO:0000256" key="4">
    <source>
        <dbReference type="RuleBase" id="RU000682"/>
    </source>
</evidence>
<dbReference type="PROSITE" id="PS50071">
    <property type="entry name" value="HOMEOBOX_2"/>
    <property type="match status" value="1"/>
</dbReference>
<dbReference type="InterPro" id="IPR050720">
    <property type="entry name" value="Engrailed_Homeobox_TFs"/>
</dbReference>
<feature type="region of interest" description="Disordered" evidence="5">
    <location>
        <begin position="286"/>
        <end position="314"/>
    </location>
</feature>
<evidence type="ECO:0000259" key="6">
    <source>
        <dbReference type="PROSITE" id="PS50071"/>
    </source>
</evidence>
<feature type="region of interest" description="Disordered" evidence="5">
    <location>
        <begin position="1"/>
        <end position="31"/>
    </location>
</feature>
<dbReference type="CDD" id="cd00086">
    <property type="entry name" value="homeodomain"/>
    <property type="match status" value="1"/>
</dbReference>
<proteinExistence type="predicted"/>
<keyword evidence="3 4" id="KW-0371">Homeobox</keyword>
<evidence type="ECO:0000256" key="5">
    <source>
        <dbReference type="SAM" id="MobiDB-lite"/>
    </source>
</evidence>
<evidence type="ECO:0000313" key="8">
    <source>
        <dbReference type="Proteomes" id="UP001623349"/>
    </source>
</evidence>
<dbReference type="PANTHER" id="PTHR24341">
    <property type="entry name" value="HOMEOBOX PROTEIN ENGRAILED"/>
    <property type="match status" value="1"/>
</dbReference>
<keyword evidence="2 3" id="KW-0539">Nucleus</keyword>
<comment type="caution">
    <text evidence="7">The sequence shown here is derived from an EMBL/GenBank/DDBJ whole genome shotgun (WGS) entry which is preliminary data.</text>
</comment>
<dbReference type="PANTHER" id="PTHR24341:SF1">
    <property type="entry name" value="CYTOPLASMIC POLYADENYLATED HOMEOBOX-LIKE PROTEIN"/>
    <property type="match status" value="1"/>
</dbReference>
<protein>
    <submittedName>
        <fullName evidence="7">Cytoplasmic polyadenylated homeobox</fullName>
    </submittedName>
</protein>
<dbReference type="InterPro" id="IPR001356">
    <property type="entry name" value="HD"/>
</dbReference>
<keyword evidence="8" id="KW-1185">Reference proteome</keyword>
<evidence type="ECO:0000256" key="3">
    <source>
        <dbReference type="PROSITE-ProRule" id="PRU00108"/>
    </source>
</evidence>
<dbReference type="Pfam" id="PF00046">
    <property type="entry name" value="Homeodomain"/>
    <property type="match status" value="1"/>
</dbReference>
<gene>
    <name evidence="7" type="ORF">APTSU1_001387700</name>
</gene>
<feature type="DNA-binding region" description="Homeobox" evidence="3">
    <location>
        <begin position="21"/>
        <end position="80"/>
    </location>
</feature>
<evidence type="ECO:0000256" key="2">
    <source>
        <dbReference type="ARBA" id="ARBA00023242"/>
    </source>
</evidence>
<dbReference type="SUPFAM" id="SSF46689">
    <property type="entry name" value="Homeodomain-like"/>
    <property type="match status" value="1"/>
</dbReference>
<keyword evidence="3 4" id="KW-0238">DNA-binding</keyword>
<dbReference type="SMART" id="SM00389">
    <property type="entry name" value="HOX"/>
    <property type="match status" value="1"/>
</dbReference>
<organism evidence="7 8">
    <name type="scientific">Apodemus speciosus</name>
    <name type="common">Large Japanese field mouse</name>
    <dbReference type="NCBI Taxonomy" id="105296"/>
    <lineage>
        <taxon>Eukaryota</taxon>
        <taxon>Metazoa</taxon>
        <taxon>Chordata</taxon>
        <taxon>Craniata</taxon>
        <taxon>Vertebrata</taxon>
        <taxon>Euteleostomi</taxon>
        <taxon>Mammalia</taxon>
        <taxon>Eutheria</taxon>
        <taxon>Euarchontoglires</taxon>
        <taxon>Glires</taxon>
        <taxon>Rodentia</taxon>
        <taxon>Myomorpha</taxon>
        <taxon>Muroidea</taxon>
        <taxon>Muridae</taxon>
        <taxon>Murinae</taxon>
        <taxon>Apodemus</taxon>
    </lineage>
</organism>
<feature type="compositionally biased region" description="Basic and acidic residues" evidence="5">
    <location>
        <begin position="1"/>
        <end position="11"/>
    </location>
</feature>
<comment type="subcellular location">
    <subcellularLocation>
        <location evidence="1 3 4">Nucleus</location>
    </subcellularLocation>
</comment>
<dbReference type="InterPro" id="IPR009057">
    <property type="entry name" value="Homeodomain-like_sf"/>
</dbReference>
<dbReference type="GO" id="GO:0003677">
    <property type="term" value="F:DNA binding"/>
    <property type="evidence" value="ECO:0007669"/>
    <property type="project" value="UniProtKB-KW"/>
</dbReference>
<feature type="domain" description="Homeobox" evidence="6">
    <location>
        <begin position="19"/>
        <end position="79"/>
    </location>
</feature>
<name>A0ABQ0FHB9_APOSI</name>
<evidence type="ECO:0000313" key="7">
    <source>
        <dbReference type="EMBL" id="GAB1298641.1"/>
    </source>
</evidence>
<evidence type="ECO:0000256" key="1">
    <source>
        <dbReference type="ARBA" id="ARBA00004123"/>
    </source>
</evidence>
<feature type="compositionally biased region" description="Polar residues" evidence="5">
    <location>
        <begin position="293"/>
        <end position="314"/>
    </location>
</feature>